<keyword evidence="2 4" id="KW-0479">Metal-binding</keyword>
<organism evidence="6 7">
    <name type="scientific">Citreimonas salinaria</name>
    <dbReference type="NCBI Taxonomy" id="321339"/>
    <lineage>
        <taxon>Bacteria</taxon>
        <taxon>Pseudomonadati</taxon>
        <taxon>Pseudomonadota</taxon>
        <taxon>Alphaproteobacteria</taxon>
        <taxon>Rhodobacterales</taxon>
        <taxon>Roseobacteraceae</taxon>
        <taxon>Citreimonas</taxon>
    </lineage>
</organism>
<feature type="domain" description="Cytochrome c" evidence="5">
    <location>
        <begin position="23"/>
        <end position="132"/>
    </location>
</feature>
<dbReference type="OrthoDB" id="5514238at2"/>
<dbReference type="GO" id="GO:0009055">
    <property type="term" value="F:electron transfer activity"/>
    <property type="evidence" value="ECO:0007669"/>
    <property type="project" value="InterPro"/>
</dbReference>
<dbReference type="InterPro" id="IPR036909">
    <property type="entry name" value="Cyt_c-like_dom_sf"/>
</dbReference>
<dbReference type="Pfam" id="PF00034">
    <property type="entry name" value="Cytochrom_C"/>
    <property type="match status" value="1"/>
</dbReference>
<evidence type="ECO:0000256" key="1">
    <source>
        <dbReference type="ARBA" id="ARBA00022617"/>
    </source>
</evidence>
<dbReference type="PROSITE" id="PS51007">
    <property type="entry name" value="CYTC"/>
    <property type="match status" value="1"/>
</dbReference>
<proteinExistence type="predicted"/>
<dbReference type="PROSITE" id="PS51257">
    <property type="entry name" value="PROKAR_LIPOPROTEIN"/>
    <property type="match status" value="1"/>
</dbReference>
<dbReference type="GO" id="GO:0046872">
    <property type="term" value="F:metal ion binding"/>
    <property type="evidence" value="ECO:0007669"/>
    <property type="project" value="UniProtKB-KW"/>
</dbReference>
<evidence type="ECO:0000313" key="7">
    <source>
        <dbReference type="Proteomes" id="UP000199286"/>
    </source>
</evidence>
<dbReference type="AlphaFoldDB" id="A0A1H3NJK2"/>
<keyword evidence="7" id="KW-1185">Reference proteome</keyword>
<dbReference type="STRING" id="321339.SAMN05444340_12511"/>
<evidence type="ECO:0000313" key="6">
    <source>
        <dbReference type="EMBL" id="SDY88923.1"/>
    </source>
</evidence>
<protein>
    <submittedName>
        <fullName evidence="6">Cytochrome c</fullName>
    </submittedName>
</protein>
<dbReference type="SUPFAM" id="SSF46626">
    <property type="entry name" value="Cytochrome c"/>
    <property type="match status" value="1"/>
</dbReference>
<keyword evidence="3 4" id="KW-0408">Iron</keyword>
<dbReference type="GO" id="GO:0020037">
    <property type="term" value="F:heme binding"/>
    <property type="evidence" value="ECO:0007669"/>
    <property type="project" value="InterPro"/>
</dbReference>
<reference evidence="6 7" key="1">
    <citation type="submission" date="2016-10" db="EMBL/GenBank/DDBJ databases">
        <authorList>
            <person name="de Groot N.N."/>
        </authorList>
    </citation>
    <scope>NUCLEOTIDE SEQUENCE [LARGE SCALE GENOMIC DNA]</scope>
    <source>
        <strain evidence="6 7">DSM 26880</strain>
    </source>
</reference>
<dbReference type="RefSeq" id="WP_089886097.1">
    <property type="nucleotide sequence ID" value="NZ_FNPF01000025.1"/>
</dbReference>
<evidence type="ECO:0000259" key="5">
    <source>
        <dbReference type="PROSITE" id="PS51007"/>
    </source>
</evidence>
<keyword evidence="1 4" id="KW-0349">Heme</keyword>
<dbReference type="EMBL" id="FNPF01000025">
    <property type="protein sequence ID" value="SDY88923.1"/>
    <property type="molecule type" value="Genomic_DNA"/>
</dbReference>
<dbReference type="Gene3D" id="1.10.760.10">
    <property type="entry name" value="Cytochrome c-like domain"/>
    <property type="match status" value="1"/>
</dbReference>
<evidence type="ECO:0000256" key="2">
    <source>
        <dbReference type="ARBA" id="ARBA00022723"/>
    </source>
</evidence>
<sequence>MRATWIIMGAALALGACTEEDMPGPQDGRALYMQHCAACHGADATGNGPMAANLDPAPADLTQIAARNGGTMPRAEVMSMIDGYARGTVPHGMPAFGELLEGDLVPFDSGDGRQTPTPRKLVALLEYLESVQTTK</sequence>
<evidence type="ECO:0000256" key="3">
    <source>
        <dbReference type="ARBA" id="ARBA00023004"/>
    </source>
</evidence>
<gene>
    <name evidence="6" type="ORF">SAMN05444340_12511</name>
</gene>
<accession>A0A1H3NJK2</accession>
<dbReference type="Proteomes" id="UP000199286">
    <property type="component" value="Unassembled WGS sequence"/>
</dbReference>
<name>A0A1H3NJK2_9RHOB</name>
<evidence type="ECO:0000256" key="4">
    <source>
        <dbReference type="PROSITE-ProRule" id="PRU00433"/>
    </source>
</evidence>
<dbReference type="InterPro" id="IPR009056">
    <property type="entry name" value="Cyt_c-like_dom"/>
</dbReference>